<organism evidence="2 3">
    <name type="scientific">Chitinophaga polysaccharea</name>
    <dbReference type="NCBI Taxonomy" id="1293035"/>
    <lineage>
        <taxon>Bacteria</taxon>
        <taxon>Pseudomonadati</taxon>
        <taxon>Bacteroidota</taxon>
        <taxon>Chitinophagia</taxon>
        <taxon>Chitinophagales</taxon>
        <taxon>Chitinophagaceae</taxon>
        <taxon>Chitinophaga</taxon>
    </lineage>
</organism>
<dbReference type="PIRSF" id="PIRSF021774">
    <property type="entry name" value="UCP021774"/>
    <property type="match status" value="1"/>
</dbReference>
<dbReference type="SUPFAM" id="SSF103247">
    <property type="entry name" value="TT1751-like"/>
    <property type="match status" value="1"/>
</dbReference>
<dbReference type="InterPro" id="IPR005180">
    <property type="entry name" value="DUF302"/>
</dbReference>
<name>A0A561PR84_9BACT</name>
<evidence type="ECO:0000313" key="3">
    <source>
        <dbReference type="Proteomes" id="UP000320811"/>
    </source>
</evidence>
<evidence type="ECO:0000259" key="1">
    <source>
        <dbReference type="Pfam" id="PF03625"/>
    </source>
</evidence>
<dbReference type="Proteomes" id="UP000320811">
    <property type="component" value="Unassembled WGS sequence"/>
</dbReference>
<gene>
    <name evidence="2" type="ORF">FHW36_104310</name>
</gene>
<dbReference type="CDD" id="cd14797">
    <property type="entry name" value="DUF302"/>
    <property type="match status" value="1"/>
</dbReference>
<dbReference type="AlphaFoldDB" id="A0A561PR84"/>
<evidence type="ECO:0000313" key="2">
    <source>
        <dbReference type="EMBL" id="TWF40627.1"/>
    </source>
</evidence>
<dbReference type="RefSeq" id="WP_145670612.1">
    <property type="nucleotide sequence ID" value="NZ_VIWO01000004.1"/>
</dbReference>
<dbReference type="EMBL" id="VIWO01000004">
    <property type="protein sequence ID" value="TWF40627.1"/>
    <property type="molecule type" value="Genomic_DNA"/>
</dbReference>
<protein>
    <submittedName>
        <fullName evidence="2">Uncharacterized protein (DUF302 family)</fullName>
    </submittedName>
</protein>
<dbReference type="PANTHER" id="PTHR38342:SF1">
    <property type="entry name" value="SLR5037 PROTEIN"/>
    <property type="match status" value="1"/>
</dbReference>
<dbReference type="PANTHER" id="PTHR38342">
    <property type="entry name" value="SLR5037 PROTEIN"/>
    <property type="match status" value="1"/>
</dbReference>
<reference evidence="2 3" key="1">
    <citation type="submission" date="2019-06" db="EMBL/GenBank/DDBJ databases">
        <title>Sorghum-associated microbial communities from plants grown in Nebraska, USA.</title>
        <authorList>
            <person name="Schachtman D."/>
        </authorList>
    </citation>
    <scope>NUCLEOTIDE SEQUENCE [LARGE SCALE GENOMIC DNA]</scope>
    <source>
        <strain evidence="2 3">1209</strain>
    </source>
</reference>
<dbReference type="Pfam" id="PF03625">
    <property type="entry name" value="DUF302"/>
    <property type="match status" value="1"/>
</dbReference>
<keyword evidence="3" id="KW-1185">Reference proteome</keyword>
<proteinExistence type="predicted"/>
<feature type="domain" description="DUF302" evidence="1">
    <location>
        <begin position="35"/>
        <end position="98"/>
    </location>
</feature>
<sequence length="128" mass="13971">MNVQLCKMVALSFTEAIEKITAALKSEGFGVLTTIDVKDTLKKKIDVNFRDYTILGACNPQLAYQALCADEKIGLLLPCNVVIQQHDDGKVEICIADPEEMARQSNNDSLKTIAATASISLSRVLQKV</sequence>
<dbReference type="OrthoDB" id="9791067at2"/>
<dbReference type="Gene3D" id="3.30.310.70">
    <property type="entry name" value="TT1751-like domain"/>
    <property type="match status" value="1"/>
</dbReference>
<accession>A0A561PR84</accession>
<comment type="caution">
    <text evidence="2">The sequence shown here is derived from an EMBL/GenBank/DDBJ whole genome shotgun (WGS) entry which is preliminary data.</text>
</comment>
<dbReference type="InterPro" id="IPR016796">
    <property type="entry name" value="UCP021774"/>
</dbReference>
<dbReference type="InterPro" id="IPR035923">
    <property type="entry name" value="TT1751-like_sf"/>
</dbReference>